<dbReference type="GO" id="GO:0005802">
    <property type="term" value="C:trans-Golgi network"/>
    <property type="evidence" value="ECO:0007669"/>
    <property type="project" value="TreeGrafter"/>
</dbReference>
<evidence type="ECO:0000256" key="14">
    <source>
        <dbReference type="ARBA" id="ARBA00037042"/>
    </source>
</evidence>
<keyword evidence="7" id="KW-0053">Apoptosis</keyword>
<evidence type="ECO:0000313" key="19">
    <source>
        <dbReference type="Proteomes" id="UP000094385"/>
    </source>
</evidence>
<feature type="region of interest" description="Disordered" evidence="16">
    <location>
        <begin position="620"/>
        <end position="661"/>
    </location>
</feature>
<dbReference type="FunFam" id="3.40.50.1820:FF:000121">
    <property type="entry name" value="Carboxypeptidase D"/>
    <property type="match status" value="1"/>
</dbReference>
<evidence type="ECO:0000256" key="13">
    <source>
        <dbReference type="ARBA" id="ARBA00023180"/>
    </source>
</evidence>
<dbReference type="PANTHER" id="PTHR11802:SF190">
    <property type="entry name" value="PHEROMONE-PROCESSING CARBOXYPEPTIDASE KEX1"/>
    <property type="match status" value="1"/>
</dbReference>
<comment type="catalytic activity">
    <reaction evidence="1">
        <text>Preferential release of a C-terminal arginine or lysine residue.</text>
        <dbReference type="EC" id="3.4.16.6"/>
    </reaction>
</comment>
<comment type="function">
    <text evidence="14">Protease with a carboxypeptidase B-like function involved in the C-terminal processing of the lysine and arginine residues from protein precursors. Promotes cell fusion and is involved in the programmed cell death.</text>
</comment>
<dbReference type="InterPro" id="IPR033124">
    <property type="entry name" value="Ser_caboxypep_his_AS"/>
</dbReference>
<dbReference type="SUPFAM" id="SSF53474">
    <property type="entry name" value="alpha/beta-Hydrolases"/>
    <property type="match status" value="1"/>
</dbReference>
<dbReference type="InterPro" id="IPR001563">
    <property type="entry name" value="Peptidase_S10"/>
</dbReference>
<dbReference type="PROSITE" id="PS00131">
    <property type="entry name" value="CARBOXYPEPT_SER_SER"/>
    <property type="match status" value="1"/>
</dbReference>
<evidence type="ECO:0000256" key="4">
    <source>
        <dbReference type="ARBA" id="ARBA00022645"/>
    </source>
</evidence>
<dbReference type="PANTHER" id="PTHR11802">
    <property type="entry name" value="SERINE PROTEASE FAMILY S10 SERINE CARBOXYPEPTIDASE"/>
    <property type="match status" value="1"/>
</dbReference>
<gene>
    <name evidence="18" type="ORF">LIPSTDRAFT_6247</name>
</gene>
<evidence type="ECO:0000256" key="2">
    <source>
        <dbReference type="ARBA" id="ARBA00004393"/>
    </source>
</evidence>
<proteinExistence type="inferred from homology"/>
<evidence type="ECO:0000256" key="10">
    <source>
        <dbReference type="ARBA" id="ARBA00022989"/>
    </source>
</evidence>
<dbReference type="GO" id="GO:0004185">
    <property type="term" value="F:serine-type carboxypeptidase activity"/>
    <property type="evidence" value="ECO:0007669"/>
    <property type="project" value="UniProtKB-UniRule"/>
</dbReference>
<keyword evidence="13" id="KW-0325">Glycoprotein</keyword>
<dbReference type="STRING" id="675824.A0A1E3PXJ1"/>
<evidence type="ECO:0000256" key="7">
    <source>
        <dbReference type="ARBA" id="ARBA00022703"/>
    </source>
</evidence>
<evidence type="ECO:0000256" key="3">
    <source>
        <dbReference type="ARBA" id="ARBA00009431"/>
    </source>
</evidence>
<feature type="transmembrane region" description="Helical" evidence="17">
    <location>
        <begin position="534"/>
        <end position="552"/>
    </location>
</feature>
<evidence type="ECO:0000256" key="1">
    <source>
        <dbReference type="ARBA" id="ARBA00001003"/>
    </source>
</evidence>
<keyword evidence="5 15" id="KW-0645">Protease</keyword>
<feature type="compositionally biased region" description="Polar residues" evidence="16">
    <location>
        <begin position="501"/>
        <end position="511"/>
    </location>
</feature>
<feature type="region of interest" description="Disordered" evidence="16">
    <location>
        <begin position="494"/>
        <end position="518"/>
    </location>
</feature>
<comment type="similarity">
    <text evidence="3 15">Belongs to the peptidase S10 family.</text>
</comment>
<evidence type="ECO:0000256" key="16">
    <source>
        <dbReference type="SAM" id="MobiDB-lite"/>
    </source>
</evidence>
<evidence type="ECO:0000313" key="18">
    <source>
        <dbReference type="EMBL" id="ODQ70159.1"/>
    </source>
</evidence>
<keyword evidence="6 17" id="KW-0812">Transmembrane</keyword>
<evidence type="ECO:0000256" key="11">
    <source>
        <dbReference type="ARBA" id="ARBA00023034"/>
    </source>
</evidence>
<evidence type="ECO:0000256" key="8">
    <source>
        <dbReference type="ARBA" id="ARBA00022729"/>
    </source>
</evidence>
<dbReference type="PRINTS" id="PR00724">
    <property type="entry name" value="CRBOXYPTASEC"/>
</dbReference>
<evidence type="ECO:0000256" key="12">
    <source>
        <dbReference type="ARBA" id="ARBA00023136"/>
    </source>
</evidence>
<evidence type="ECO:0000256" key="17">
    <source>
        <dbReference type="SAM" id="Phobius"/>
    </source>
</evidence>
<keyword evidence="8" id="KW-0732">Signal</keyword>
<evidence type="ECO:0000256" key="6">
    <source>
        <dbReference type="ARBA" id="ARBA00022692"/>
    </source>
</evidence>
<keyword evidence="4 15" id="KW-0121">Carboxypeptidase</keyword>
<dbReference type="EMBL" id="KV454301">
    <property type="protein sequence ID" value="ODQ70159.1"/>
    <property type="molecule type" value="Genomic_DNA"/>
</dbReference>
<comment type="subcellular location">
    <subcellularLocation>
        <location evidence="2">Golgi apparatus</location>
        <location evidence="2">trans-Golgi network membrane</location>
        <topology evidence="2">Single-pass type I membrane protein</topology>
    </subcellularLocation>
</comment>
<dbReference type="PROSITE" id="PS00560">
    <property type="entry name" value="CARBOXYPEPT_SER_HIS"/>
    <property type="match status" value="1"/>
</dbReference>
<dbReference type="Gene3D" id="3.40.50.1820">
    <property type="entry name" value="alpha/beta hydrolase"/>
    <property type="match status" value="1"/>
</dbReference>
<name>A0A1E3PXJ1_LIPST</name>
<protein>
    <recommendedName>
        <fullName evidence="15">Carboxypeptidase</fullName>
        <ecNumber evidence="15">3.4.16.-</ecNumber>
    </recommendedName>
</protein>
<evidence type="ECO:0000256" key="9">
    <source>
        <dbReference type="ARBA" id="ARBA00022801"/>
    </source>
</evidence>
<accession>A0A1E3PXJ1</accession>
<dbReference type="Proteomes" id="UP000094385">
    <property type="component" value="Unassembled WGS sequence"/>
</dbReference>
<evidence type="ECO:0000256" key="5">
    <source>
        <dbReference type="ARBA" id="ARBA00022670"/>
    </source>
</evidence>
<dbReference type="GO" id="GO:0006915">
    <property type="term" value="P:apoptotic process"/>
    <property type="evidence" value="ECO:0007669"/>
    <property type="project" value="UniProtKB-KW"/>
</dbReference>
<evidence type="ECO:0000256" key="15">
    <source>
        <dbReference type="RuleBase" id="RU361156"/>
    </source>
</evidence>
<dbReference type="InterPro" id="IPR018202">
    <property type="entry name" value="Ser_caboxypep_ser_AS"/>
</dbReference>
<feature type="compositionally biased region" description="Acidic residues" evidence="16">
    <location>
        <begin position="626"/>
        <end position="636"/>
    </location>
</feature>
<keyword evidence="11" id="KW-0333">Golgi apparatus</keyword>
<keyword evidence="9 15" id="KW-0378">Hydrolase</keyword>
<keyword evidence="19" id="KW-1185">Reference proteome</keyword>
<dbReference type="Pfam" id="PF00450">
    <property type="entry name" value="Peptidase_S10"/>
    <property type="match status" value="1"/>
</dbReference>
<organism evidence="18 19">
    <name type="scientific">Lipomyces starkeyi NRRL Y-11557</name>
    <dbReference type="NCBI Taxonomy" id="675824"/>
    <lineage>
        <taxon>Eukaryota</taxon>
        <taxon>Fungi</taxon>
        <taxon>Dikarya</taxon>
        <taxon>Ascomycota</taxon>
        <taxon>Saccharomycotina</taxon>
        <taxon>Lipomycetes</taxon>
        <taxon>Lipomycetales</taxon>
        <taxon>Lipomycetaceae</taxon>
        <taxon>Lipomyces</taxon>
    </lineage>
</organism>
<dbReference type="InterPro" id="IPR029058">
    <property type="entry name" value="AB_hydrolase_fold"/>
</dbReference>
<keyword evidence="12 17" id="KW-0472">Membrane</keyword>
<dbReference type="AlphaFoldDB" id="A0A1E3PXJ1"/>
<dbReference type="OrthoDB" id="443318at2759"/>
<dbReference type="EC" id="3.4.16.-" evidence="15"/>
<dbReference type="GO" id="GO:0006508">
    <property type="term" value="P:proteolysis"/>
    <property type="evidence" value="ECO:0007669"/>
    <property type="project" value="UniProtKB-KW"/>
</dbReference>
<sequence length="661" mass="72984">MQIRSFSCSPACAVCPSVRRPGGVVLLLTLAGALLLLVADLVAASESAADYFVSSLPGAPTDFRLPKMYAGHIEIKPEHHGNLFFWMFENEHIADKPRTVIWLNGGPGCSSMDGAMMEVGPFRVNEGGKLSVNEGRWNQFANLLFVDNPIGTGFSFADTDSYLHELNEMADDFMTFMDKFFNMFPQYLVDDLYIAGESYAGMYIPYIADAILSRRNNTQLRQYPLKGIMMGNGWIDPVKQYLSYVPFSYSKGILQQGTDAAKKVDVAYKKCLDTLNQGVPVIEVPDCENILDVILDVTQDSSQKDGKTCRNMYDLRKFDTFPACGSNWPDDLAYVTPYLREPELLSALHVSPDKKAGWVECAGAVSRAFKAHNSTPSVDLLPGILEQIPVLMFNGDQDLICNHLGNEDLISQLKFNGGVGFEEAPGGAWAPRETWVYDGLPAGIYQSARNLTYVLIYNASHMVPLDLPLQSRDMLHRFIGVDYRFSGTVPPKSSVGDVASGNGTMPDTGSGTDEDADKKVKDATRAAYYRAGELALIIVALAATGFGAFVLYQRRQARKRGYRTVGFAKRDQMIRLEDGSRAMSSGTTVDDNDDNVNELDELVVESPVVTSDEIERRMIYDAGEILTEDEDEDDDLTPERRSTDSNRSVDIGAPHRSSSDN</sequence>
<keyword evidence="10 17" id="KW-1133">Transmembrane helix</keyword>
<reference evidence="18 19" key="1">
    <citation type="journal article" date="2016" name="Proc. Natl. Acad. Sci. U.S.A.">
        <title>Comparative genomics of biotechnologically important yeasts.</title>
        <authorList>
            <person name="Riley R."/>
            <person name="Haridas S."/>
            <person name="Wolfe K.H."/>
            <person name="Lopes M.R."/>
            <person name="Hittinger C.T."/>
            <person name="Goeker M."/>
            <person name="Salamov A.A."/>
            <person name="Wisecaver J.H."/>
            <person name="Long T.M."/>
            <person name="Calvey C.H."/>
            <person name="Aerts A.L."/>
            <person name="Barry K.W."/>
            <person name="Choi C."/>
            <person name="Clum A."/>
            <person name="Coughlan A.Y."/>
            <person name="Deshpande S."/>
            <person name="Douglass A.P."/>
            <person name="Hanson S.J."/>
            <person name="Klenk H.-P."/>
            <person name="LaButti K.M."/>
            <person name="Lapidus A."/>
            <person name="Lindquist E.A."/>
            <person name="Lipzen A.M."/>
            <person name="Meier-Kolthoff J.P."/>
            <person name="Ohm R.A."/>
            <person name="Otillar R.P."/>
            <person name="Pangilinan J.L."/>
            <person name="Peng Y."/>
            <person name="Rokas A."/>
            <person name="Rosa C.A."/>
            <person name="Scheuner C."/>
            <person name="Sibirny A.A."/>
            <person name="Slot J.C."/>
            <person name="Stielow J.B."/>
            <person name="Sun H."/>
            <person name="Kurtzman C.P."/>
            <person name="Blackwell M."/>
            <person name="Grigoriev I.V."/>
            <person name="Jeffries T.W."/>
        </authorList>
    </citation>
    <scope>NUCLEOTIDE SEQUENCE [LARGE SCALE GENOMIC DNA]</scope>
    <source>
        <strain evidence="18 19">NRRL Y-11557</strain>
    </source>
</reference>